<dbReference type="InterPro" id="IPR014710">
    <property type="entry name" value="RmlC-like_jellyroll"/>
</dbReference>
<proteinExistence type="inferred from homology"/>
<comment type="similarity">
    <text evidence="2 12">Belongs to the germin family.</text>
</comment>
<dbReference type="PROSITE" id="PS00725">
    <property type="entry name" value="GERMIN"/>
    <property type="match status" value="1"/>
</dbReference>
<feature type="disulfide bond" evidence="11">
    <location>
        <begin position="33"/>
        <end position="48"/>
    </location>
</feature>
<dbReference type="GO" id="GO:0048046">
    <property type="term" value="C:apoplast"/>
    <property type="evidence" value="ECO:0007669"/>
    <property type="project" value="UniProtKB-SubCell"/>
</dbReference>
<dbReference type="GeneID" id="112281177"/>
<evidence type="ECO:0000256" key="6">
    <source>
        <dbReference type="ARBA" id="ARBA00022729"/>
    </source>
</evidence>
<dbReference type="GO" id="GO:2000280">
    <property type="term" value="P:regulation of root development"/>
    <property type="evidence" value="ECO:0007669"/>
    <property type="project" value="UniProtKB-ARBA"/>
</dbReference>
<keyword evidence="4 12" id="KW-0964">Secreted</keyword>
<keyword evidence="6 12" id="KW-0732">Signal</keyword>
<evidence type="ECO:0000256" key="9">
    <source>
        <dbReference type="PIRSR" id="PIRSR601929-1"/>
    </source>
</evidence>
<dbReference type="OMA" id="FPCKDAS"/>
<evidence type="ECO:0000256" key="12">
    <source>
        <dbReference type="RuleBase" id="RU366015"/>
    </source>
</evidence>
<evidence type="ECO:0000313" key="16">
    <source>
        <dbReference type="Proteomes" id="UP000006727"/>
    </source>
</evidence>
<feature type="chain" id="PRO_5043074873" description="Germin-like protein" evidence="12">
    <location>
        <begin position="24"/>
        <end position="216"/>
    </location>
</feature>
<evidence type="ECO:0000256" key="5">
    <source>
        <dbReference type="ARBA" id="ARBA00022723"/>
    </source>
</evidence>
<keyword evidence="7 11" id="KW-1015">Disulfide bond</keyword>
<evidence type="ECO:0000256" key="7">
    <source>
        <dbReference type="ARBA" id="ARBA00023157"/>
    </source>
</evidence>
<evidence type="ECO:0000256" key="4">
    <source>
        <dbReference type="ARBA" id="ARBA00022525"/>
    </source>
</evidence>
<dbReference type="RefSeq" id="XP_024373185.2">
    <property type="nucleotide sequence ID" value="XM_024517417.2"/>
</dbReference>
<dbReference type="InterPro" id="IPR019780">
    <property type="entry name" value="Germin_Mn-BS"/>
</dbReference>
<feature type="binding site" evidence="10">
    <location>
        <position position="110"/>
    </location>
    <ligand>
        <name>Mn(2+)</name>
        <dbReference type="ChEBI" id="CHEBI:29035"/>
    </ligand>
</feature>
<feature type="binding site" evidence="9">
    <location>
        <position position="107"/>
    </location>
    <ligand>
        <name>oxalate</name>
        <dbReference type="ChEBI" id="CHEBI:30623"/>
    </ligand>
</feature>
<dbReference type="PaxDb" id="3218-PP1S337_9V6.1"/>
<evidence type="ECO:0000256" key="1">
    <source>
        <dbReference type="ARBA" id="ARBA00004271"/>
    </source>
</evidence>
<keyword evidence="5 9" id="KW-0479">Metal-binding</keyword>
<dbReference type="AlphaFoldDB" id="A0A2K1KMD6"/>
<keyword evidence="3 12" id="KW-0052">Apoplast</keyword>
<dbReference type="GO" id="GO:0030145">
    <property type="term" value="F:manganese ion binding"/>
    <property type="evidence" value="ECO:0007669"/>
    <property type="project" value="UniProtKB-UniRule"/>
</dbReference>
<evidence type="ECO:0000256" key="3">
    <source>
        <dbReference type="ARBA" id="ARBA00022523"/>
    </source>
</evidence>
<evidence type="ECO:0000259" key="13">
    <source>
        <dbReference type="SMART" id="SM00835"/>
    </source>
</evidence>
<reference evidence="14 16" key="2">
    <citation type="journal article" date="2018" name="Plant J.">
        <title>The Physcomitrella patens chromosome-scale assembly reveals moss genome structure and evolution.</title>
        <authorList>
            <person name="Lang D."/>
            <person name="Ullrich K.K."/>
            <person name="Murat F."/>
            <person name="Fuchs J."/>
            <person name="Jenkins J."/>
            <person name="Haas F.B."/>
            <person name="Piednoel M."/>
            <person name="Gundlach H."/>
            <person name="Van Bel M."/>
            <person name="Meyberg R."/>
            <person name="Vives C."/>
            <person name="Morata J."/>
            <person name="Symeonidi A."/>
            <person name="Hiss M."/>
            <person name="Muchero W."/>
            <person name="Kamisugi Y."/>
            <person name="Saleh O."/>
            <person name="Blanc G."/>
            <person name="Decker E.L."/>
            <person name="van Gessel N."/>
            <person name="Grimwood J."/>
            <person name="Hayes R.D."/>
            <person name="Graham S.W."/>
            <person name="Gunter L.E."/>
            <person name="McDaniel S.F."/>
            <person name="Hoernstein S.N.W."/>
            <person name="Larsson A."/>
            <person name="Li F.W."/>
            <person name="Perroud P.F."/>
            <person name="Phillips J."/>
            <person name="Ranjan P."/>
            <person name="Rokshar D.S."/>
            <person name="Rothfels C.J."/>
            <person name="Schneider L."/>
            <person name="Shu S."/>
            <person name="Stevenson D.W."/>
            <person name="Thummler F."/>
            <person name="Tillich M."/>
            <person name="Villarreal Aguilar J.C."/>
            <person name="Widiez T."/>
            <person name="Wong G.K."/>
            <person name="Wymore A."/>
            <person name="Zhang Y."/>
            <person name="Zimmer A.D."/>
            <person name="Quatrano R.S."/>
            <person name="Mayer K.F.X."/>
            <person name="Goodstein D."/>
            <person name="Casacuberta J.M."/>
            <person name="Vandepoele K."/>
            <person name="Reski R."/>
            <person name="Cuming A.C."/>
            <person name="Tuskan G.A."/>
            <person name="Maumus F."/>
            <person name="Salse J."/>
            <person name="Schmutz J."/>
            <person name="Rensing S.A."/>
        </authorList>
    </citation>
    <scope>NUCLEOTIDE SEQUENCE [LARGE SCALE GENOMIC DNA]</scope>
    <source>
        <strain evidence="15 16">cv. Gransden 2004</strain>
    </source>
</reference>
<dbReference type="CDD" id="cd02241">
    <property type="entry name" value="cupin_OxOx"/>
    <property type="match status" value="1"/>
</dbReference>
<dbReference type="Gramene" id="Pp3c4_6370V3.1">
    <property type="protein sequence ID" value="PAC:32919425.CDS.1"/>
    <property type="gene ID" value="Pp3c4_6370"/>
</dbReference>
<organism evidence="14">
    <name type="scientific">Physcomitrium patens</name>
    <name type="common">Spreading-leaved earth moss</name>
    <name type="synonym">Physcomitrella patens</name>
    <dbReference type="NCBI Taxonomy" id="3218"/>
    <lineage>
        <taxon>Eukaryota</taxon>
        <taxon>Viridiplantae</taxon>
        <taxon>Streptophyta</taxon>
        <taxon>Embryophyta</taxon>
        <taxon>Bryophyta</taxon>
        <taxon>Bryophytina</taxon>
        <taxon>Bryopsida</taxon>
        <taxon>Funariidae</taxon>
        <taxon>Funariales</taxon>
        <taxon>Funariaceae</taxon>
        <taxon>Physcomitrium</taxon>
    </lineage>
</organism>
<dbReference type="InterPro" id="IPR001929">
    <property type="entry name" value="Germin"/>
</dbReference>
<sequence>MNSMWITLSVLVMVGLVPSLTMAADEDPLQDFCVADTASSTTINGLPCKPAAQVVVGDFKSVLLKNPGTTYNYNAVNVTAANVFNFQGLNTFGISAVRIDFGVGGINPPHVHPRATEILYVLQGSLYVGFVSTSNTLFATILVKGDLFVFPRGLVHFQLNVGTGIAAAFAALSSQNPGVQQIAPALFGTDIDDRVLQKRFRINARTVNTIQAAFAP</sequence>
<keyword evidence="8 9" id="KW-0464">Manganese</keyword>
<feature type="binding site" evidence="10">
    <location>
        <position position="117"/>
    </location>
    <ligand>
        <name>Mn(2+)</name>
        <dbReference type="ChEBI" id="CHEBI:29035"/>
    </ligand>
</feature>
<dbReference type="Pfam" id="PF00190">
    <property type="entry name" value="Cupin_1"/>
    <property type="match status" value="1"/>
</dbReference>
<comment type="subcellular location">
    <subcellularLocation>
        <location evidence="1 12">Secreted</location>
        <location evidence="1 12">Extracellular space</location>
        <location evidence="1 12">Apoplast</location>
    </subcellularLocation>
</comment>
<feature type="binding site" evidence="10">
    <location>
        <position position="156"/>
    </location>
    <ligand>
        <name>Mn(2+)</name>
        <dbReference type="ChEBI" id="CHEBI:29035"/>
    </ligand>
</feature>
<dbReference type="EnsemblPlants" id="Pp3c4_6370V3.1">
    <property type="protein sequence ID" value="PAC:32919425.CDS.1"/>
    <property type="gene ID" value="Pp3c4_6370"/>
</dbReference>
<dbReference type="SMART" id="SM00835">
    <property type="entry name" value="Cupin_1"/>
    <property type="match status" value="1"/>
</dbReference>
<reference evidence="15" key="3">
    <citation type="submission" date="2020-12" db="UniProtKB">
        <authorList>
            <consortium name="EnsemblPlants"/>
        </authorList>
    </citation>
    <scope>IDENTIFICATION</scope>
</reference>
<accession>A0A2K1KMD6</accession>
<dbReference type="Proteomes" id="UP000006727">
    <property type="component" value="Chromosome 4"/>
</dbReference>
<evidence type="ECO:0000256" key="11">
    <source>
        <dbReference type="PIRSR" id="PIRSR601929-3"/>
    </source>
</evidence>
<dbReference type="Gene3D" id="2.60.120.10">
    <property type="entry name" value="Jelly Rolls"/>
    <property type="match status" value="1"/>
</dbReference>
<dbReference type="SUPFAM" id="SSF51182">
    <property type="entry name" value="RmlC-like cupins"/>
    <property type="match status" value="1"/>
</dbReference>
<evidence type="ECO:0000256" key="8">
    <source>
        <dbReference type="ARBA" id="ARBA00023211"/>
    </source>
</evidence>
<evidence type="ECO:0000313" key="15">
    <source>
        <dbReference type="EnsemblPlants" id="PAC:32919425.CDS.1"/>
    </source>
</evidence>
<protein>
    <recommendedName>
        <fullName evidence="12">Germin-like protein</fullName>
    </recommendedName>
</protein>
<keyword evidence="16" id="KW-1185">Reference proteome</keyword>
<dbReference type="GO" id="GO:0010497">
    <property type="term" value="P:plasmodesmata-mediated intercellular transport"/>
    <property type="evidence" value="ECO:0007669"/>
    <property type="project" value="UniProtKB-ARBA"/>
</dbReference>
<feature type="binding site" evidence="10">
    <location>
        <position position="112"/>
    </location>
    <ligand>
        <name>Mn(2+)</name>
        <dbReference type="ChEBI" id="CHEBI:29035"/>
    </ligand>
</feature>
<feature type="signal peptide" evidence="12">
    <location>
        <begin position="1"/>
        <end position="23"/>
    </location>
</feature>
<feature type="binding site" evidence="9">
    <location>
        <position position="117"/>
    </location>
    <ligand>
        <name>oxalate</name>
        <dbReference type="ChEBI" id="CHEBI:30623"/>
    </ligand>
</feature>
<evidence type="ECO:0000256" key="2">
    <source>
        <dbReference type="ARBA" id="ARBA00007456"/>
    </source>
</evidence>
<gene>
    <name evidence="15" type="primary">LOC112281177</name>
    <name evidence="14" type="ORF">PHYPA_005843</name>
</gene>
<dbReference type="STRING" id="3218.A0A2K1KMD6"/>
<dbReference type="InterPro" id="IPR011051">
    <property type="entry name" value="RmlC_Cupin_sf"/>
</dbReference>
<dbReference type="PRINTS" id="PR00325">
    <property type="entry name" value="GERMIN"/>
</dbReference>
<evidence type="ECO:0000313" key="14">
    <source>
        <dbReference type="EMBL" id="PNR54950.1"/>
    </source>
</evidence>
<evidence type="ECO:0000256" key="10">
    <source>
        <dbReference type="PIRSR" id="PIRSR601929-2"/>
    </source>
</evidence>
<dbReference type="PANTHER" id="PTHR31238">
    <property type="entry name" value="GERMIN-LIKE PROTEIN SUBFAMILY 3 MEMBER 3"/>
    <property type="match status" value="1"/>
</dbReference>
<feature type="binding site" evidence="9">
    <location>
        <position position="112"/>
    </location>
    <ligand>
        <name>oxalate</name>
        <dbReference type="ChEBI" id="CHEBI:30623"/>
    </ligand>
</feature>
<dbReference type="EMBL" id="ABEU02000004">
    <property type="protein sequence ID" value="PNR54950.1"/>
    <property type="molecule type" value="Genomic_DNA"/>
</dbReference>
<dbReference type="InterPro" id="IPR006045">
    <property type="entry name" value="Cupin_1"/>
</dbReference>
<dbReference type="FunFam" id="2.60.120.10:FF:000025">
    <property type="entry name" value="germin-like protein subfamily 2 member 1"/>
    <property type="match status" value="1"/>
</dbReference>
<feature type="domain" description="Cupin type-1" evidence="13">
    <location>
        <begin position="62"/>
        <end position="208"/>
    </location>
</feature>
<reference evidence="14 16" key="1">
    <citation type="journal article" date="2008" name="Science">
        <title>The Physcomitrella genome reveals evolutionary insights into the conquest of land by plants.</title>
        <authorList>
            <person name="Rensing S."/>
            <person name="Lang D."/>
            <person name="Zimmer A."/>
            <person name="Terry A."/>
            <person name="Salamov A."/>
            <person name="Shapiro H."/>
            <person name="Nishiyama T."/>
            <person name="Perroud P.-F."/>
            <person name="Lindquist E."/>
            <person name="Kamisugi Y."/>
            <person name="Tanahashi T."/>
            <person name="Sakakibara K."/>
            <person name="Fujita T."/>
            <person name="Oishi K."/>
            <person name="Shin-I T."/>
            <person name="Kuroki Y."/>
            <person name="Toyoda A."/>
            <person name="Suzuki Y."/>
            <person name="Hashimoto A."/>
            <person name="Yamaguchi K."/>
            <person name="Sugano A."/>
            <person name="Kohara Y."/>
            <person name="Fujiyama A."/>
            <person name="Anterola A."/>
            <person name="Aoki S."/>
            <person name="Ashton N."/>
            <person name="Barbazuk W.B."/>
            <person name="Barker E."/>
            <person name="Bennetzen J."/>
            <person name="Bezanilla M."/>
            <person name="Blankenship R."/>
            <person name="Cho S.H."/>
            <person name="Dutcher S."/>
            <person name="Estelle M."/>
            <person name="Fawcett J.A."/>
            <person name="Gundlach H."/>
            <person name="Hanada K."/>
            <person name="Heyl A."/>
            <person name="Hicks K.A."/>
            <person name="Hugh J."/>
            <person name="Lohr M."/>
            <person name="Mayer K."/>
            <person name="Melkozernov A."/>
            <person name="Murata T."/>
            <person name="Nelson D."/>
            <person name="Pils B."/>
            <person name="Prigge M."/>
            <person name="Reiss B."/>
            <person name="Renner T."/>
            <person name="Rombauts S."/>
            <person name="Rushton P."/>
            <person name="Sanderfoot A."/>
            <person name="Schween G."/>
            <person name="Shiu S.-H."/>
            <person name="Stueber K."/>
            <person name="Theodoulou F.L."/>
            <person name="Tu H."/>
            <person name="Van de Peer Y."/>
            <person name="Verrier P.J."/>
            <person name="Waters E."/>
            <person name="Wood A."/>
            <person name="Yang L."/>
            <person name="Cove D."/>
            <person name="Cuming A."/>
            <person name="Hasebe M."/>
            <person name="Lucas S."/>
            <person name="Mishler D.B."/>
            <person name="Reski R."/>
            <person name="Grigoriev I."/>
            <person name="Quatrano R.S."/>
            <person name="Boore J.L."/>
        </authorList>
    </citation>
    <scope>NUCLEOTIDE SEQUENCE [LARGE SCALE GENOMIC DNA]</scope>
    <source>
        <strain evidence="15 16">cv. Gransden 2004</strain>
    </source>
</reference>
<name>A0A2K1KMD6_PHYPA</name>